<dbReference type="InterPro" id="IPR016164">
    <property type="entry name" value="FAD-linked_Oxase-like_C"/>
</dbReference>
<sequence length="433" mass="46434">MTTTSLREAGRFAELLRNELGAAVVSTDARMIRRVSSDWARLSPILMEKIPPGRFLADVAVRPTDPDQIPALLALAYEYDVPVTPRGAGTGNYGQATPFSGGVLLDLRGLDQVVAVEDGQVRTQPGARLTMVDRAVRAADADLWMFPSTKGSSLGGFIGGGSAGTGTIEHGTTSDGWVHELRIAPCDGSGTTFTVAGDDAMAYIHAYGVTGVITEVTVQTAPAREWVAFYAVFDTYAAAVEVHRALPDLPILPRLASADEPPLVANLPAPVDLDPDRVSLRIILEPSTVAEVSRLVRAAGGSVVAVLEDYGQTDRLSTMSYNHPIFFLQQSGYPCFHLEVGGLPLWDDPDAVRSVYPNSRIHLELGNRGPIGMLVADYESEERVLAGFAELESLGIGIHSPHQWNVDRHVEQVLATVPRTDPKGLLNPGKLNV</sequence>
<dbReference type="RefSeq" id="WP_134114989.1">
    <property type="nucleotide sequence ID" value="NZ_SODF01000001.1"/>
</dbReference>
<dbReference type="Pfam" id="PF01565">
    <property type="entry name" value="FAD_binding_4"/>
    <property type="match status" value="1"/>
</dbReference>
<evidence type="ECO:0000313" key="4">
    <source>
        <dbReference type="EMBL" id="TDW21723.1"/>
    </source>
</evidence>
<evidence type="ECO:0000256" key="2">
    <source>
        <dbReference type="ARBA" id="ARBA00022827"/>
    </source>
</evidence>
<dbReference type="OrthoDB" id="9811261at2"/>
<keyword evidence="2" id="KW-0274">FAD</keyword>
<comment type="caution">
    <text evidence="4">The sequence shown here is derived from an EMBL/GenBank/DDBJ whole genome shotgun (WGS) entry which is preliminary data.</text>
</comment>
<dbReference type="Proteomes" id="UP000295447">
    <property type="component" value="Unassembled WGS sequence"/>
</dbReference>
<accession>A0A4R7ZUF0</accession>
<feature type="domain" description="FAD-binding PCMH-type" evidence="3">
    <location>
        <begin position="53"/>
        <end position="223"/>
    </location>
</feature>
<evidence type="ECO:0000256" key="1">
    <source>
        <dbReference type="ARBA" id="ARBA00022630"/>
    </source>
</evidence>
<reference evidence="4 5" key="1">
    <citation type="submission" date="2019-03" db="EMBL/GenBank/DDBJ databases">
        <title>Genomic Encyclopedia of Type Strains, Phase III (KMG-III): the genomes of soil and plant-associated and newly described type strains.</title>
        <authorList>
            <person name="Whitman W."/>
        </authorList>
    </citation>
    <scope>NUCLEOTIDE SEQUENCE [LARGE SCALE GENOMIC DNA]</scope>
    <source>
        <strain evidence="4 5">VKM Ac-2570</strain>
    </source>
</reference>
<dbReference type="InterPro" id="IPR016169">
    <property type="entry name" value="FAD-bd_PCMH_sub2"/>
</dbReference>
<dbReference type="Gene3D" id="3.30.465.10">
    <property type="match status" value="1"/>
</dbReference>
<dbReference type="PANTHER" id="PTHR11748:SF119">
    <property type="entry name" value="D-2-HYDROXYGLUTARATE DEHYDROGENASE"/>
    <property type="match status" value="1"/>
</dbReference>
<dbReference type="EMBL" id="SODF01000001">
    <property type="protein sequence ID" value="TDW21723.1"/>
    <property type="molecule type" value="Genomic_DNA"/>
</dbReference>
<dbReference type="GO" id="GO:0008720">
    <property type="term" value="F:D-lactate dehydrogenase (NAD+) activity"/>
    <property type="evidence" value="ECO:0007669"/>
    <property type="project" value="TreeGrafter"/>
</dbReference>
<gene>
    <name evidence="4" type="ORF">EV650_0553</name>
</gene>
<name>A0A4R7ZUF0_9ACTN</name>
<dbReference type="InterPro" id="IPR036318">
    <property type="entry name" value="FAD-bd_PCMH-like_sf"/>
</dbReference>
<dbReference type="GO" id="GO:0071949">
    <property type="term" value="F:FAD binding"/>
    <property type="evidence" value="ECO:0007669"/>
    <property type="project" value="InterPro"/>
</dbReference>
<proteinExistence type="predicted"/>
<dbReference type="SUPFAM" id="SSF56176">
    <property type="entry name" value="FAD-binding/transporter-associated domain-like"/>
    <property type="match status" value="1"/>
</dbReference>
<dbReference type="SUPFAM" id="SSF55103">
    <property type="entry name" value="FAD-linked oxidases, C-terminal domain"/>
    <property type="match status" value="1"/>
</dbReference>
<dbReference type="AlphaFoldDB" id="A0A4R7ZUF0"/>
<dbReference type="GO" id="GO:0004458">
    <property type="term" value="F:D-lactate dehydrogenase (cytochrome) activity"/>
    <property type="evidence" value="ECO:0007669"/>
    <property type="project" value="TreeGrafter"/>
</dbReference>
<organism evidence="4 5">
    <name type="scientific">Kribbella kalugense</name>
    <dbReference type="NCBI Taxonomy" id="2512221"/>
    <lineage>
        <taxon>Bacteria</taxon>
        <taxon>Bacillati</taxon>
        <taxon>Actinomycetota</taxon>
        <taxon>Actinomycetes</taxon>
        <taxon>Propionibacteriales</taxon>
        <taxon>Kribbellaceae</taxon>
        <taxon>Kribbella</taxon>
    </lineage>
</organism>
<dbReference type="InterPro" id="IPR016166">
    <property type="entry name" value="FAD-bd_PCMH"/>
</dbReference>
<dbReference type="InterPro" id="IPR006094">
    <property type="entry name" value="Oxid_FAD_bind_N"/>
</dbReference>
<dbReference type="GO" id="GO:1903457">
    <property type="term" value="P:lactate catabolic process"/>
    <property type="evidence" value="ECO:0007669"/>
    <property type="project" value="TreeGrafter"/>
</dbReference>
<keyword evidence="1" id="KW-0285">Flavoprotein</keyword>
<dbReference type="PROSITE" id="PS51387">
    <property type="entry name" value="FAD_PCMH"/>
    <property type="match status" value="1"/>
</dbReference>
<protein>
    <submittedName>
        <fullName evidence="4">FAD/FMN-containing dehydrogenase</fullName>
    </submittedName>
</protein>
<keyword evidence="5" id="KW-1185">Reference proteome</keyword>
<evidence type="ECO:0000313" key="5">
    <source>
        <dbReference type="Proteomes" id="UP000295447"/>
    </source>
</evidence>
<evidence type="ECO:0000259" key="3">
    <source>
        <dbReference type="PROSITE" id="PS51387"/>
    </source>
</evidence>
<dbReference type="PANTHER" id="PTHR11748">
    <property type="entry name" value="D-LACTATE DEHYDROGENASE"/>
    <property type="match status" value="1"/>
</dbReference>